<dbReference type="EMBL" id="CP158487">
    <property type="protein sequence ID" value="XDN89549.1"/>
    <property type="molecule type" value="Genomic_DNA"/>
</dbReference>
<accession>A0AB39J6T0</accession>
<dbReference type="Pfam" id="PF20469">
    <property type="entry name" value="OLD-like_TOPRIM"/>
    <property type="match status" value="1"/>
</dbReference>
<dbReference type="Pfam" id="PF13175">
    <property type="entry name" value="AAA_15"/>
    <property type="match status" value="1"/>
</dbReference>
<dbReference type="InterPro" id="IPR041685">
    <property type="entry name" value="AAA_GajA/Old/RecF-like"/>
</dbReference>
<dbReference type="InterPro" id="IPR027417">
    <property type="entry name" value="P-loop_NTPase"/>
</dbReference>
<dbReference type="InterPro" id="IPR051396">
    <property type="entry name" value="Bact_Antivir_Def_Nuclease"/>
</dbReference>
<dbReference type="SUPFAM" id="SSF52540">
    <property type="entry name" value="P-loop containing nucleoside triphosphate hydrolases"/>
    <property type="match status" value="1"/>
</dbReference>
<feature type="domain" description="OLD protein-like TOPRIM" evidence="2">
    <location>
        <begin position="463"/>
        <end position="532"/>
    </location>
</feature>
<dbReference type="PANTHER" id="PTHR43581:SF4">
    <property type="entry name" value="ATP_GTP PHOSPHATASE"/>
    <property type="match status" value="1"/>
</dbReference>
<dbReference type="InterPro" id="IPR034139">
    <property type="entry name" value="TOPRIM_OLD"/>
</dbReference>
<dbReference type="AlphaFoldDB" id="A0AB39J6T0"/>
<dbReference type="RefSeq" id="WP_369000117.1">
    <property type="nucleotide sequence ID" value="NZ_CP158487.1"/>
</dbReference>
<evidence type="ECO:0000259" key="1">
    <source>
        <dbReference type="Pfam" id="PF13175"/>
    </source>
</evidence>
<dbReference type="Gene3D" id="3.40.50.300">
    <property type="entry name" value="P-loop containing nucleotide triphosphate hydrolases"/>
    <property type="match status" value="2"/>
</dbReference>
<protein>
    <submittedName>
        <fullName evidence="3">AAA family ATPase</fullName>
    </submittedName>
</protein>
<name>A0AB39J6T0_9BACT</name>
<organism evidence="3">
    <name type="scientific">Candidatus Nanosynbacter sp. TM7-074</name>
    <dbReference type="NCBI Taxonomy" id="3158573"/>
    <lineage>
        <taxon>Bacteria</taxon>
        <taxon>Candidatus Saccharimonadota</taxon>
        <taxon>Candidatus Saccharimonadia</taxon>
        <taxon>Candidatus Nanosynbacterales</taxon>
        <taxon>Candidatus Nanosynbacteraceae</taxon>
        <taxon>Candidatus Nanosynbacter</taxon>
    </lineage>
</organism>
<evidence type="ECO:0000313" key="3">
    <source>
        <dbReference type="EMBL" id="XDN89549.1"/>
    </source>
</evidence>
<gene>
    <name evidence="3" type="ORF">TM074_02460</name>
</gene>
<dbReference type="PANTHER" id="PTHR43581">
    <property type="entry name" value="ATP/GTP PHOSPHATASE"/>
    <property type="match status" value="1"/>
</dbReference>
<evidence type="ECO:0000259" key="2">
    <source>
        <dbReference type="Pfam" id="PF20469"/>
    </source>
</evidence>
<reference evidence="3" key="1">
    <citation type="submission" date="2024-06" db="EMBL/GenBank/DDBJ databases">
        <authorList>
            <person name="Atkinson C."/>
            <person name="McLean J."/>
            <person name="Gallagher L."/>
            <person name="Bor B."/>
            <person name="Mougous J."/>
        </authorList>
    </citation>
    <scope>NUCLEOTIDE SEQUENCE</scope>
    <source>
        <strain evidence="3">TM7-074</strain>
    </source>
</reference>
<proteinExistence type="predicted"/>
<feature type="domain" description="Endonuclease GajA/Old nuclease/RecF-like AAA" evidence="1">
    <location>
        <begin position="24"/>
        <end position="417"/>
    </location>
</feature>
<sequence>MRVNYLQLSNILSFKHEEDINNAFKIEFDPDLNIIIGENGSGKSTVLEAMNLVFTRTLFKRITNKYNDNPPYTMYSKQATIEVDNNYSNRTLHLRLQPNWNSGSEQQTIKLSITLDNIDKSNIKHIVENYSYIKKILDAYSSIGMPKFSILNGDMDVDITIIFQHTKYEADATYNVIYADSVPKYIQFYLEYYYAINEAIDIHNQENTDNIIAPLGNTFSILSAFRNYSNFDPRAPLYTGYDSLGNTLQNAKNSLTSSSINEQPSGEPAIFNFVKLRLGEKHFRLMQEGKNIKDATVAVNSLPLITNINEKLKLLNLKLSIKPANIRIWSYEFRFQDTKNNRELGDINNLSAGQKSILHLIFEAYGQGELKGGLIIIDEPEIHLHYQFQSEYLKILEELADKQGIQCILVTHSEGFISNKTIGHVKRFSLNEERNSVAYAPEITEDQKGLIKILNNTQAARVLFLNKVLLVEGQDDEYFFRDVVKRLQPEFSQNITIYGVNGKDNISSLNSLSFKDFFESFGLKVYFIKDLDATGKDLYHYKNQKSLKTDEENSKYREEHLDVDEKIESRYPFGEFYLKKGAIEQYTGKPKGIAHVIDFCENDMDNFLNSDDDKAEEIRKIIDAISE</sequence>